<evidence type="ECO:0000259" key="1">
    <source>
        <dbReference type="Pfam" id="PF03464"/>
    </source>
</evidence>
<evidence type="ECO:0000313" key="2">
    <source>
        <dbReference type="EMBL" id="TFK07478.1"/>
    </source>
</evidence>
<dbReference type="OrthoDB" id="10249111at2759"/>
<dbReference type="Proteomes" id="UP000297703">
    <property type="component" value="Unassembled WGS sequence"/>
</dbReference>
<dbReference type="SUPFAM" id="SSF159065">
    <property type="entry name" value="Dom34/Pelota N-terminal domain-like"/>
    <property type="match status" value="1"/>
</dbReference>
<accession>A0A4D9EIL7</accession>
<dbReference type="GO" id="GO:0005737">
    <property type="term" value="C:cytoplasm"/>
    <property type="evidence" value="ECO:0007669"/>
    <property type="project" value="TreeGrafter"/>
</dbReference>
<proteinExistence type="predicted"/>
<keyword evidence="3" id="KW-1185">Reference proteome</keyword>
<dbReference type="EMBL" id="QXTE01000084">
    <property type="protein sequence ID" value="TFK07478.1"/>
    <property type="molecule type" value="Genomic_DNA"/>
</dbReference>
<dbReference type="GO" id="GO:0070966">
    <property type="term" value="P:nuclear-transcribed mRNA catabolic process, no-go decay"/>
    <property type="evidence" value="ECO:0007669"/>
    <property type="project" value="InterPro"/>
</dbReference>
<protein>
    <submittedName>
        <fullName evidence="2">Protein pelota-like protein</fullName>
    </submittedName>
</protein>
<dbReference type="GO" id="GO:0071025">
    <property type="term" value="P:RNA surveillance"/>
    <property type="evidence" value="ECO:0007669"/>
    <property type="project" value="InterPro"/>
</dbReference>
<organism evidence="2 3">
    <name type="scientific">Platysternon megacephalum</name>
    <name type="common">big-headed turtle</name>
    <dbReference type="NCBI Taxonomy" id="55544"/>
    <lineage>
        <taxon>Eukaryota</taxon>
        <taxon>Metazoa</taxon>
        <taxon>Chordata</taxon>
        <taxon>Craniata</taxon>
        <taxon>Vertebrata</taxon>
        <taxon>Euteleostomi</taxon>
        <taxon>Archelosauria</taxon>
        <taxon>Testudinata</taxon>
        <taxon>Testudines</taxon>
        <taxon>Cryptodira</taxon>
        <taxon>Durocryptodira</taxon>
        <taxon>Testudinoidea</taxon>
        <taxon>Platysternidae</taxon>
        <taxon>Platysternon</taxon>
    </lineage>
</organism>
<dbReference type="GO" id="GO:0070651">
    <property type="term" value="P:nonfunctional rRNA decay"/>
    <property type="evidence" value="ECO:0007669"/>
    <property type="project" value="TreeGrafter"/>
</dbReference>
<evidence type="ECO:0000313" key="3">
    <source>
        <dbReference type="Proteomes" id="UP000297703"/>
    </source>
</evidence>
<dbReference type="Gene3D" id="2.30.30.870">
    <property type="entry name" value="Pelota, domain A"/>
    <property type="match status" value="1"/>
</dbReference>
<dbReference type="Gene3D" id="3.30.420.60">
    <property type="entry name" value="eRF1 domain 2"/>
    <property type="match status" value="1"/>
</dbReference>
<dbReference type="SUPFAM" id="SSF53137">
    <property type="entry name" value="Translational machinery components"/>
    <property type="match status" value="1"/>
</dbReference>
<dbReference type="InterPro" id="IPR038069">
    <property type="entry name" value="Pelota/DOM34_N"/>
</dbReference>
<dbReference type="GO" id="GO:0032790">
    <property type="term" value="P:ribosome disassembly"/>
    <property type="evidence" value="ECO:0007669"/>
    <property type="project" value="TreeGrafter"/>
</dbReference>
<sequence length="98" mass="11178">MEAFHTIEPELNCEFTLARKHWGNVDLEKIEQACDSTCTVDVAAVVMQEGLAHICLLTPSMRLLRAKIEMNIHRKRRGNCSLYDKALEGFYKNVIQGI</sequence>
<comment type="caution">
    <text evidence="2">The sequence shown here is derived from an EMBL/GenBank/DDBJ whole genome shotgun (WGS) entry which is preliminary data.</text>
</comment>
<reference evidence="2 3" key="2">
    <citation type="submission" date="2019-04" db="EMBL/GenBank/DDBJ databases">
        <title>The genome sequence of big-headed turtle.</title>
        <authorList>
            <person name="Gong S."/>
        </authorList>
    </citation>
    <scope>NUCLEOTIDE SEQUENCE [LARGE SCALE GENOMIC DNA]</scope>
    <source>
        <strain evidence="2">DO16091913</strain>
        <tissue evidence="2">Muscle</tissue>
    </source>
</reference>
<dbReference type="AlphaFoldDB" id="A0A4D9EIL7"/>
<dbReference type="STRING" id="55544.A0A4D9EIL7"/>
<dbReference type="InterPro" id="IPR004405">
    <property type="entry name" value="TF_pelota"/>
</dbReference>
<dbReference type="PANTHER" id="PTHR10853">
    <property type="entry name" value="PELOTA"/>
    <property type="match status" value="1"/>
</dbReference>
<dbReference type="InterPro" id="IPR042226">
    <property type="entry name" value="eFR1_2_sf"/>
</dbReference>
<name>A0A4D9EIL7_9SAUR</name>
<dbReference type="GO" id="GO:0070481">
    <property type="term" value="P:nuclear-transcribed mRNA catabolic process, non-stop decay"/>
    <property type="evidence" value="ECO:0007669"/>
    <property type="project" value="InterPro"/>
</dbReference>
<dbReference type="PANTHER" id="PTHR10853:SF0">
    <property type="entry name" value="PROTEIN PELOTA HOMOLOG"/>
    <property type="match status" value="1"/>
</dbReference>
<gene>
    <name evidence="2" type="ORF">DR999_PMT09697</name>
</gene>
<feature type="domain" description="eRF1" evidence="1">
    <location>
        <begin position="41"/>
        <end position="97"/>
    </location>
</feature>
<dbReference type="Pfam" id="PF03464">
    <property type="entry name" value="eRF1_2"/>
    <property type="match status" value="1"/>
</dbReference>
<dbReference type="InterPro" id="IPR005141">
    <property type="entry name" value="eRF1_2"/>
</dbReference>
<reference evidence="2 3" key="1">
    <citation type="submission" date="2019-04" db="EMBL/GenBank/DDBJ databases">
        <title>Draft genome of the big-headed turtle Platysternon megacephalum.</title>
        <authorList>
            <person name="Gong S."/>
        </authorList>
    </citation>
    <scope>NUCLEOTIDE SEQUENCE [LARGE SCALE GENOMIC DNA]</scope>
    <source>
        <strain evidence="2">DO16091913</strain>
        <tissue evidence="2">Muscle</tissue>
    </source>
</reference>